<organism evidence="1">
    <name type="scientific">Mucochytrium quahogii</name>
    <dbReference type="NCBI Taxonomy" id="96639"/>
    <lineage>
        <taxon>Eukaryota</taxon>
        <taxon>Sar</taxon>
        <taxon>Stramenopiles</taxon>
        <taxon>Bigyra</taxon>
        <taxon>Labyrinthulomycetes</taxon>
        <taxon>Thraustochytrida</taxon>
        <taxon>Thraustochytriidae</taxon>
        <taxon>Mucochytrium</taxon>
    </lineage>
</organism>
<reference evidence="1" key="1">
    <citation type="submission" date="2021-01" db="EMBL/GenBank/DDBJ databases">
        <authorList>
            <person name="Corre E."/>
            <person name="Pelletier E."/>
            <person name="Niang G."/>
            <person name="Scheremetjew M."/>
            <person name="Finn R."/>
            <person name="Kale V."/>
            <person name="Holt S."/>
            <person name="Cochrane G."/>
            <person name="Meng A."/>
            <person name="Brown T."/>
            <person name="Cohen L."/>
        </authorList>
    </citation>
    <scope>NUCLEOTIDE SEQUENCE</scope>
    <source>
        <strain evidence="1">NY070348D</strain>
    </source>
</reference>
<accession>A0A7S2R862</accession>
<evidence type="ECO:0000313" key="1">
    <source>
        <dbReference type="EMBL" id="CAD9663311.1"/>
    </source>
</evidence>
<sequence length="171" mass="19009">MAGLLSNHQSPLDGFTRENQTNARRRCQCFNCKGRVDCACACFECRAPRDDEAGVESLDHVINLKLTFVCFPCRRMVKRSLNGGVDVIMVGDLVHSGHTTWPFDCPQCKTRLKHQVGTAFEMPKKSDDKAWRQKAKLAGAGYSFSPCDCFKEQNEAALKKLGVGHPSEVKA</sequence>
<dbReference type="EMBL" id="HBHK01001056">
    <property type="protein sequence ID" value="CAD9663311.1"/>
    <property type="molecule type" value="Transcribed_RNA"/>
</dbReference>
<protein>
    <submittedName>
        <fullName evidence="1">Uncharacterized protein</fullName>
    </submittedName>
</protein>
<name>A0A7S2R862_9STRA</name>
<dbReference type="AlphaFoldDB" id="A0A7S2R862"/>
<proteinExistence type="predicted"/>
<gene>
    <name evidence="1" type="ORF">QSP1433_LOCUS616</name>
</gene>